<protein>
    <submittedName>
        <fullName evidence="2">Uncharacterized protein</fullName>
    </submittedName>
</protein>
<sequence>MELRSAQWYADGGRAAPVHRTEARRGARGGAVTGRPRNAVAGAGPAFLPGARGSGVSREAR</sequence>
<accession>A0ABN3J734</accession>
<dbReference type="Proteomes" id="UP001501638">
    <property type="component" value="Unassembled WGS sequence"/>
</dbReference>
<keyword evidence="3" id="KW-1185">Reference proteome</keyword>
<feature type="region of interest" description="Disordered" evidence="1">
    <location>
        <begin position="1"/>
        <end position="61"/>
    </location>
</feature>
<evidence type="ECO:0000256" key="1">
    <source>
        <dbReference type="SAM" id="MobiDB-lite"/>
    </source>
</evidence>
<evidence type="ECO:0000313" key="2">
    <source>
        <dbReference type="EMBL" id="GAA2423777.1"/>
    </source>
</evidence>
<organism evidence="2 3">
    <name type="scientific">Streptomyces macrosporus</name>
    <dbReference type="NCBI Taxonomy" id="44032"/>
    <lineage>
        <taxon>Bacteria</taxon>
        <taxon>Bacillati</taxon>
        <taxon>Actinomycetota</taxon>
        <taxon>Actinomycetes</taxon>
        <taxon>Kitasatosporales</taxon>
        <taxon>Streptomycetaceae</taxon>
        <taxon>Streptomyces</taxon>
    </lineage>
</organism>
<gene>
    <name evidence="2" type="ORF">GCM10010405_02590</name>
</gene>
<reference evidence="2 3" key="1">
    <citation type="journal article" date="2019" name="Int. J. Syst. Evol. Microbiol.">
        <title>The Global Catalogue of Microorganisms (GCM) 10K type strain sequencing project: providing services to taxonomists for standard genome sequencing and annotation.</title>
        <authorList>
            <consortium name="The Broad Institute Genomics Platform"/>
            <consortium name="The Broad Institute Genome Sequencing Center for Infectious Disease"/>
            <person name="Wu L."/>
            <person name="Ma J."/>
        </authorList>
    </citation>
    <scope>NUCLEOTIDE SEQUENCE [LARGE SCALE GENOMIC DNA]</scope>
    <source>
        <strain evidence="2 3">JCM 6305</strain>
    </source>
</reference>
<dbReference type="EMBL" id="BAAASZ010000003">
    <property type="protein sequence ID" value="GAA2423777.1"/>
    <property type="molecule type" value="Genomic_DNA"/>
</dbReference>
<proteinExistence type="predicted"/>
<comment type="caution">
    <text evidence="2">The sequence shown here is derived from an EMBL/GenBank/DDBJ whole genome shotgun (WGS) entry which is preliminary data.</text>
</comment>
<name>A0ABN3J734_9ACTN</name>
<evidence type="ECO:0000313" key="3">
    <source>
        <dbReference type="Proteomes" id="UP001501638"/>
    </source>
</evidence>